<evidence type="ECO:0000256" key="1">
    <source>
        <dbReference type="SAM" id="SignalP"/>
    </source>
</evidence>
<dbReference type="AlphaFoldDB" id="A0A836CGZ6"/>
<feature type="signal peptide" evidence="1">
    <location>
        <begin position="1"/>
        <end position="20"/>
    </location>
</feature>
<protein>
    <recommendedName>
        <fullName evidence="4">Fe2OG dioxygenase domain-containing protein</fullName>
    </recommendedName>
</protein>
<dbReference type="PANTHER" id="PTHR40855">
    <property type="entry name" value="DIOX_N DOMAIN-CONTAINING PROTEIN"/>
    <property type="match status" value="1"/>
</dbReference>
<organism evidence="2 3">
    <name type="scientific">Tribonema minus</name>
    <dbReference type="NCBI Taxonomy" id="303371"/>
    <lineage>
        <taxon>Eukaryota</taxon>
        <taxon>Sar</taxon>
        <taxon>Stramenopiles</taxon>
        <taxon>Ochrophyta</taxon>
        <taxon>PX clade</taxon>
        <taxon>Xanthophyceae</taxon>
        <taxon>Tribonematales</taxon>
        <taxon>Tribonemataceae</taxon>
        <taxon>Tribonema</taxon>
    </lineage>
</organism>
<sequence length="448" mass="47478">MTLFPTARLAMLAFCATGLAVATGAPSSFTLAQLQNPDEQTLQELAVAIETIGLLSITDWEAHTPSGTTTAPPFYGALSDYVACARGPMLNSASSNTLRRIEMEDGTARHTVATATVGGTLMPLPEEVTVACPKFAAASSDLREAVDAVGLAYTQVLDTLVYNGSPPSAASSFVTAAQQAESLEHFHMFVQEENTASRHNSAMLPLHTDIGLFLVMTVAEYIDLPTGDRLAGSYRLHGSGLVVEHAPGQRAAPALPEGALVIMHGEAATRWMEAGAVKPKAPLHEVVSLDISGAARAWFGRMYFPLADAKLHLQDGELLDDAIHNAVDAGGLTFGAYHQHASEAFRRGLGHSASAAGCSPSAVSRHLGAARELADAASCKAAGKFFCWMSCQAIPKKARCAWSKMRCRNPKNGKFWPANYIDKKTKKPGHCYDCIVQCPKPGGGWSGV</sequence>
<name>A0A836CGZ6_9STRA</name>
<gene>
    <name evidence="2" type="ORF">JKP88DRAFT_268275</name>
</gene>
<keyword evidence="1" id="KW-0732">Signal</keyword>
<keyword evidence="3" id="KW-1185">Reference proteome</keyword>
<dbReference type="OrthoDB" id="497712at2759"/>
<evidence type="ECO:0000313" key="3">
    <source>
        <dbReference type="Proteomes" id="UP000664859"/>
    </source>
</evidence>
<reference evidence="2" key="1">
    <citation type="submission" date="2021-02" db="EMBL/GenBank/DDBJ databases">
        <title>First Annotated Genome of the Yellow-green Alga Tribonema minus.</title>
        <authorList>
            <person name="Mahan K.M."/>
        </authorList>
    </citation>
    <scope>NUCLEOTIDE SEQUENCE</scope>
    <source>
        <strain evidence="2">UTEX B ZZ1240</strain>
    </source>
</reference>
<feature type="chain" id="PRO_5032357206" description="Fe2OG dioxygenase domain-containing protein" evidence="1">
    <location>
        <begin position="21"/>
        <end position="448"/>
    </location>
</feature>
<proteinExistence type="predicted"/>
<accession>A0A836CGZ6</accession>
<dbReference type="EMBL" id="JAFCMP010000126">
    <property type="protein sequence ID" value="KAG5185562.1"/>
    <property type="molecule type" value="Genomic_DNA"/>
</dbReference>
<dbReference type="PANTHER" id="PTHR40855:SF1">
    <property type="entry name" value="CLAVAMINATE SYNTHASE-LIKE PROTEIN"/>
    <property type="match status" value="1"/>
</dbReference>
<evidence type="ECO:0000313" key="2">
    <source>
        <dbReference type="EMBL" id="KAG5185562.1"/>
    </source>
</evidence>
<evidence type="ECO:0008006" key="4">
    <source>
        <dbReference type="Google" id="ProtNLM"/>
    </source>
</evidence>
<comment type="caution">
    <text evidence="2">The sequence shown here is derived from an EMBL/GenBank/DDBJ whole genome shotgun (WGS) entry which is preliminary data.</text>
</comment>
<dbReference type="Proteomes" id="UP000664859">
    <property type="component" value="Unassembled WGS sequence"/>
</dbReference>